<dbReference type="AlphaFoldDB" id="A0A315EPW9"/>
<evidence type="ECO:0000313" key="3">
    <source>
        <dbReference type="EMBL" id="PUE59950.1"/>
    </source>
</evidence>
<name>A0A315EPW9_9BURK</name>
<dbReference type="Pfam" id="PF14235">
    <property type="entry name" value="DUF4337"/>
    <property type="match status" value="1"/>
</dbReference>
<keyword evidence="2" id="KW-1133">Transmembrane helix</keyword>
<keyword evidence="4" id="KW-1185">Reference proteome</keyword>
<gene>
    <name evidence="3" type="ORF">B9Z44_10400</name>
</gene>
<feature type="transmembrane region" description="Helical" evidence="2">
    <location>
        <begin position="17"/>
        <end position="38"/>
    </location>
</feature>
<evidence type="ECO:0008006" key="5">
    <source>
        <dbReference type="Google" id="ProtNLM"/>
    </source>
</evidence>
<evidence type="ECO:0000256" key="2">
    <source>
        <dbReference type="SAM" id="Phobius"/>
    </source>
</evidence>
<protein>
    <recommendedName>
        <fullName evidence="5">DUF4337 domain-containing protein</fullName>
    </recommendedName>
</protein>
<accession>A0A315EPW9</accession>
<keyword evidence="2" id="KW-0472">Membrane</keyword>
<comment type="caution">
    <text evidence="3">The sequence shown here is derived from an EMBL/GenBank/DDBJ whole genome shotgun (WGS) entry which is preliminary data.</text>
</comment>
<reference evidence="3 4" key="1">
    <citation type="submission" date="2017-04" db="EMBL/GenBank/DDBJ databases">
        <title>Unexpected and diverse lifestyles within the genus Limnohabitans.</title>
        <authorList>
            <person name="Kasalicky V."/>
            <person name="Mehrshad M."/>
            <person name="Andrei S.-A."/>
            <person name="Salcher M."/>
            <person name="Kratochvilova H."/>
            <person name="Simek K."/>
            <person name="Ghai R."/>
        </authorList>
    </citation>
    <scope>NUCLEOTIDE SEQUENCE [LARGE SCALE GENOMIC DNA]</scope>
    <source>
        <strain evidence="3 4">MWH-C5</strain>
    </source>
</reference>
<dbReference type="RefSeq" id="WP_108359253.1">
    <property type="nucleotide sequence ID" value="NZ_NESP01000001.1"/>
</dbReference>
<feature type="coiled-coil region" evidence="1">
    <location>
        <begin position="91"/>
        <end position="138"/>
    </location>
</feature>
<evidence type="ECO:0000313" key="4">
    <source>
        <dbReference type="Proteomes" id="UP000251341"/>
    </source>
</evidence>
<dbReference type="Proteomes" id="UP000251341">
    <property type="component" value="Unassembled WGS sequence"/>
</dbReference>
<dbReference type="EMBL" id="NESP01000001">
    <property type="protein sequence ID" value="PUE59950.1"/>
    <property type="molecule type" value="Genomic_DNA"/>
</dbReference>
<proteinExistence type="predicted"/>
<sequence length="190" mass="21038">MSEVPETELPEHGNDPFRTRCAMLVSLLAMCLAIASLGGNNASKESMSNNILASNAYSFYQAKNIRQTDYKIAADELRIQLSNDKFSPAGKALAEKKLEAYEKNIARYESEPETGDGKKELMEKAKAHEHERDIALRQDPWFDYAEALLQIAIVLTSVAILTGAHVLFWVPCALGMLGIFSTINGFLLLI</sequence>
<keyword evidence="2" id="KW-0812">Transmembrane</keyword>
<feature type="transmembrane region" description="Helical" evidence="2">
    <location>
        <begin position="141"/>
        <end position="161"/>
    </location>
</feature>
<keyword evidence="1" id="KW-0175">Coiled coil</keyword>
<feature type="transmembrane region" description="Helical" evidence="2">
    <location>
        <begin position="167"/>
        <end position="189"/>
    </location>
</feature>
<organism evidence="3 4">
    <name type="scientific">Limnohabitans curvus</name>
    <dbReference type="NCBI Taxonomy" id="323423"/>
    <lineage>
        <taxon>Bacteria</taxon>
        <taxon>Pseudomonadati</taxon>
        <taxon>Pseudomonadota</taxon>
        <taxon>Betaproteobacteria</taxon>
        <taxon>Burkholderiales</taxon>
        <taxon>Comamonadaceae</taxon>
        <taxon>Limnohabitans</taxon>
    </lineage>
</organism>
<dbReference type="InterPro" id="IPR025570">
    <property type="entry name" value="DUF4337"/>
</dbReference>
<evidence type="ECO:0000256" key="1">
    <source>
        <dbReference type="SAM" id="Coils"/>
    </source>
</evidence>